<accession>I3EKA8</accession>
<protein>
    <submittedName>
        <fullName evidence="1">Uncharacterized protein</fullName>
    </submittedName>
</protein>
<evidence type="ECO:0000313" key="2">
    <source>
        <dbReference type="Proteomes" id="UP000002872"/>
    </source>
</evidence>
<gene>
    <name evidence="1" type="ORF">NEQG_00425</name>
</gene>
<proteinExistence type="predicted"/>
<dbReference type="AlphaFoldDB" id="I3EKA8"/>
<dbReference type="OrthoDB" id="2192078at2759"/>
<organism evidence="1 2">
    <name type="scientific">Nematocida parisii (strain ERTm3)</name>
    <name type="common">Nematode killer fungus</name>
    <dbReference type="NCBI Taxonomy" id="935791"/>
    <lineage>
        <taxon>Eukaryota</taxon>
        <taxon>Fungi</taxon>
        <taxon>Fungi incertae sedis</taxon>
        <taxon>Microsporidia</taxon>
        <taxon>Nematocida</taxon>
    </lineage>
</organism>
<dbReference type="EMBL" id="GL870876">
    <property type="protein sequence ID" value="EIJ89655.1"/>
    <property type="molecule type" value="Genomic_DNA"/>
</dbReference>
<name>I3EKA8_NEMP3</name>
<sequence length="127" mass="14437">MKVVRPNNGFGISTKPTVCNAMFFDLYNELGLDQPNTLYRQCYQALENEMMSSVICTPNGYVDCALLQHSFNIPAPVDYYSSYQSYRLLEEKEVSEEAVQNSSEQTAVSLSRSDYVYSSDMWADPLL</sequence>
<dbReference type="HOGENOM" id="CLU_133393_0_0_1"/>
<dbReference type="InParanoid" id="I3EKA8"/>
<dbReference type="Proteomes" id="UP000002872">
    <property type="component" value="Unassembled WGS sequence"/>
</dbReference>
<keyword evidence="2" id="KW-1185">Reference proteome</keyword>
<evidence type="ECO:0000313" key="1">
    <source>
        <dbReference type="EMBL" id="EIJ89655.1"/>
    </source>
</evidence>
<dbReference type="VEuPathDB" id="MicrosporidiaDB:NEQG_00425"/>
<feature type="non-terminal residue" evidence="1">
    <location>
        <position position="127"/>
    </location>
</feature>
<reference evidence="1" key="1">
    <citation type="submission" date="2011-01" db="EMBL/GenBank/DDBJ databases">
        <title>The Genome Sequence of Nematocida parisii strain ERTm3.</title>
        <authorList>
            <consortium name="The Broad Institute Genome Sequencing Platform"/>
            <consortium name="The Broad Institute Genome Sequencing Center for Infectious Disease"/>
            <person name="Cuomo C."/>
            <person name="Troemel E."/>
            <person name="Young S.K."/>
            <person name="Zeng Q."/>
            <person name="Gargeya S."/>
            <person name="Fitzgerald M."/>
            <person name="Haas B."/>
            <person name="Abouelleil A."/>
            <person name="Alvarado L."/>
            <person name="Arachchi H.M."/>
            <person name="Berlin A."/>
            <person name="Chapman S.B."/>
            <person name="Gearin G."/>
            <person name="Goldberg J."/>
            <person name="Griggs A."/>
            <person name="Gujja S."/>
            <person name="Hansen M."/>
            <person name="Heiman D."/>
            <person name="Howarth C."/>
            <person name="Larimer J."/>
            <person name="Lui A."/>
            <person name="MacDonald P.J.P."/>
            <person name="McCowen C."/>
            <person name="Montmayeur A."/>
            <person name="Murphy C."/>
            <person name="Neiman D."/>
            <person name="Pearson M."/>
            <person name="Priest M."/>
            <person name="Roberts A."/>
            <person name="Saif S."/>
            <person name="Shea T."/>
            <person name="Sisk P."/>
            <person name="Stolte C."/>
            <person name="Sykes S."/>
            <person name="Wortman J."/>
            <person name="Nusbaum C."/>
            <person name="Birren B."/>
        </authorList>
    </citation>
    <scope>NUCLEOTIDE SEQUENCE</scope>
    <source>
        <strain evidence="1">ERTm3</strain>
    </source>
</reference>